<dbReference type="Gene3D" id="3.30.40.10">
    <property type="entry name" value="Zinc/RING finger domain, C3HC4 (zinc finger)"/>
    <property type="match status" value="1"/>
</dbReference>
<dbReference type="InterPro" id="IPR001841">
    <property type="entry name" value="Znf_RING"/>
</dbReference>
<name>A0A9W8Y4A5_9PLEO</name>
<gene>
    <name evidence="3" type="ORF">N0V83_007821</name>
</gene>
<evidence type="ECO:0000313" key="3">
    <source>
        <dbReference type="EMBL" id="KAJ4366186.1"/>
    </source>
</evidence>
<accession>A0A9W8Y4A5</accession>
<sequence length="360" mass="41787">MEAAAGTDYYQYSVNLWIRRLKRSTSCVRTMQHSSDPYQKAMHVFQNFTDSVIYTLENISSLEDAIDLNSTAWDHLYDFYGHLSNYLSTYSEYWDWVKEATLVHPHRRSDEQYLWLEIVALQQDGRNRTVQELIHDALQAQDAWIMRVLAHNSLLRDPDELYYFHHMHGLRVVRDVASNPELDADCLTCAEAFDDKSHTAQQAPCGHVLCSSCFHNWLHDCPTDVYTCPMCRACLICGANNCQYHDIEREKIKPYPLLTILDSLSVGNENDLFRGLVPNRYWELREVTREDRVKIGWLFVKMRYSGSGEEDPVYRKFQAGYNDLVDGVKQEFERVQAHSQVAVLLDEVIDKASQSLAPRG</sequence>
<evidence type="ECO:0000259" key="2">
    <source>
        <dbReference type="PROSITE" id="PS50089"/>
    </source>
</evidence>
<dbReference type="AlphaFoldDB" id="A0A9W8Y4A5"/>
<dbReference type="PROSITE" id="PS50089">
    <property type="entry name" value="ZF_RING_2"/>
    <property type="match status" value="1"/>
</dbReference>
<organism evidence="3 4">
    <name type="scientific">Neocucurbitaria cava</name>
    <dbReference type="NCBI Taxonomy" id="798079"/>
    <lineage>
        <taxon>Eukaryota</taxon>
        <taxon>Fungi</taxon>
        <taxon>Dikarya</taxon>
        <taxon>Ascomycota</taxon>
        <taxon>Pezizomycotina</taxon>
        <taxon>Dothideomycetes</taxon>
        <taxon>Pleosporomycetidae</taxon>
        <taxon>Pleosporales</taxon>
        <taxon>Pleosporineae</taxon>
        <taxon>Cucurbitariaceae</taxon>
        <taxon>Neocucurbitaria</taxon>
    </lineage>
</organism>
<dbReference type="SUPFAM" id="SSF57850">
    <property type="entry name" value="RING/U-box"/>
    <property type="match status" value="1"/>
</dbReference>
<keyword evidence="1" id="KW-0862">Zinc</keyword>
<proteinExistence type="predicted"/>
<keyword evidence="1" id="KW-0863">Zinc-finger</keyword>
<dbReference type="Proteomes" id="UP001140560">
    <property type="component" value="Unassembled WGS sequence"/>
</dbReference>
<dbReference type="GO" id="GO:0008270">
    <property type="term" value="F:zinc ion binding"/>
    <property type="evidence" value="ECO:0007669"/>
    <property type="project" value="UniProtKB-KW"/>
</dbReference>
<dbReference type="Pfam" id="PF13639">
    <property type="entry name" value="zf-RING_2"/>
    <property type="match status" value="1"/>
</dbReference>
<feature type="domain" description="RING-type" evidence="2">
    <location>
        <begin position="186"/>
        <end position="232"/>
    </location>
</feature>
<keyword evidence="1" id="KW-0479">Metal-binding</keyword>
<dbReference type="InterPro" id="IPR013083">
    <property type="entry name" value="Znf_RING/FYVE/PHD"/>
</dbReference>
<dbReference type="OrthoDB" id="3796845at2759"/>
<evidence type="ECO:0000313" key="4">
    <source>
        <dbReference type="Proteomes" id="UP001140560"/>
    </source>
</evidence>
<evidence type="ECO:0000256" key="1">
    <source>
        <dbReference type="PROSITE-ProRule" id="PRU00175"/>
    </source>
</evidence>
<comment type="caution">
    <text evidence="3">The sequence shown here is derived from an EMBL/GenBank/DDBJ whole genome shotgun (WGS) entry which is preliminary data.</text>
</comment>
<keyword evidence="4" id="KW-1185">Reference proteome</keyword>
<protein>
    <recommendedName>
        <fullName evidence="2">RING-type domain-containing protein</fullName>
    </recommendedName>
</protein>
<dbReference type="EMBL" id="JAPEUY010000014">
    <property type="protein sequence ID" value="KAJ4366186.1"/>
    <property type="molecule type" value="Genomic_DNA"/>
</dbReference>
<reference evidence="3" key="1">
    <citation type="submission" date="2022-10" db="EMBL/GenBank/DDBJ databases">
        <title>Tapping the CABI collections for fungal endophytes: first genome assemblies for Collariella, Neodidymelliopsis, Ascochyta clinopodiicola, Didymella pomorum, Didymosphaeria variabile, Neocosmospora piperis and Neocucurbitaria cava.</title>
        <authorList>
            <person name="Hill R."/>
        </authorList>
    </citation>
    <scope>NUCLEOTIDE SEQUENCE</scope>
    <source>
        <strain evidence="3">IMI 356814</strain>
    </source>
</reference>